<keyword evidence="4" id="KW-1185">Reference proteome</keyword>
<protein>
    <submittedName>
        <fullName evidence="3">Peptidase C39-like protein</fullName>
    </submittedName>
</protein>
<keyword evidence="1" id="KW-1133">Transmembrane helix</keyword>
<reference evidence="3 4" key="1">
    <citation type="submission" date="2018-06" db="EMBL/GenBank/DDBJ databases">
        <title>Genomic Encyclopedia of Archaeal and Bacterial Type Strains, Phase II (KMG-II): from individual species to whole genera.</title>
        <authorList>
            <person name="Goeker M."/>
        </authorList>
    </citation>
    <scope>NUCLEOTIDE SEQUENCE [LARGE SCALE GENOMIC DNA]</scope>
    <source>
        <strain evidence="3 4">ATCC BAA-1881</strain>
    </source>
</reference>
<organism evidence="3 4">
    <name type="scientific">Thermosporothrix hazakensis</name>
    <dbReference type="NCBI Taxonomy" id="644383"/>
    <lineage>
        <taxon>Bacteria</taxon>
        <taxon>Bacillati</taxon>
        <taxon>Chloroflexota</taxon>
        <taxon>Ktedonobacteria</taxon>
        <taxon>Ktedonobacterales</taxon>
        <taxon>Thermosporotrichaceae</taxon>
        <taxon>Thermosporothrix</taxon>
    </lineage>
</organism>
<accession>A0A326UC93</accession>
<dbReference type="InterPro" id="IPR039564">
    <property type="entry name" value="Peptidase_C39-like"/>
</dbReference>
<dbReference type="Pfam" id="PF13529">
    <property type="entry name" value="Peptidase_C39_2"/>
    <property type="match status" value="1"/>
</dbReference>
<dbReference type="RefSeq" id="WP_111318025.1">
    <property type="nucleotide sequence ID" value="NZ_BIFX01000001.1"/>
</dbReference>
<proteinExistence type="predicted"/>
<dbReference type="OrthoDB" id="151281at2"/>
<dbReference type="EMBL" id="QKUF01000001">
    <property type="protein sequence ID" value="PZW36107.1"/>
    <property type="molecule type" value="Genomic_DNA"/>
</dbReference>
<evidence type="ECO:0000313" key="4">
    <source>
        <dbReference type="Proteomes" id="UP000248806"/>
    </source>
</evidence>
<feature type="domain" description="Peptidase C39-like" evidence="2">
    <location>
        <begin position="154"/>
        <end position="281"/>
    </location>
</feature>
<dbReference type="Gene3D" id="3.90.70.10">
    <property type="entry name" value="Cysteine proteinases"/>
    <property type="match status" value="1"/>
</dbReference>
<evidence type="ECO:0000256" key="1">
    <source>
        <dbReference type="SAM" id="Phobius"/>
    </source>
</evidence>
<feature type="transmembrane region" description="Helical" evidence="1">
    <location>
        <begin position="81"/>
        <end position="99"/>
    </location>
</feature>
<dbReference type="AlphaFoldDB" id="A0A326UC93"/>
<keyword evidence="1" id="KW-0472">Membrane</keyword>
<feature type="transmembrane region" description="Helical" evidence="1">
    <location>
        <begin position="6"/>
        <end position="23"/>
    </location>
</feature>
<name>A0A326UC93_THEHA</name>
<comment type="caution">
    <text evidence="3">The sequence shown here is derived from an EMBL/GenBank/DDBJ whole genome shotgun (WGS) entry which is preliminary data.</text>
</comment>
<evidence type="ECO:0000313" key="3">
    <source>
        <dbReference type="EMBL" id="PZW36107.1"/>
    </source>
</evidence>
<sequence length="308" mass="33571">MISLVVILLIISLVIVALGLWLSPRFHSSVPRYTVRNVQRRSTALVRAPRAALSTTGYRAGPSASVFPAAEVLGLHKPRTVVSLILLLLAFSVAGLWVYKVVLPGNVGITPMQWPDAAVSQTPPTSASTSPIMPPARPASKFLTRLSQLDPNQYSSQQEFETWGYSACSAASMTMVINSYNKANGANKQYRVTDILKEEIAVHAITPELGLLEPQGIDRTVARFNFKTTWLNKASPADLVKIANSGHPIIIGFPPERWAGGHLLVVRGGDTNKQQVFLADSSSLNMQVMDYKTFLKYWVGFAVVASPK</sequence>
<dbReference type="Proteomes" id="UP000248806">
    <property type="component" value="Unassembled WGS sequence"/>
</dbReference>
<gene>
    <name evidence="3" type="ORF">EI42_00277</name>
</gene>
<evidence type="ECO:0000259" key="2">
    <source>
        <dbReference type="Pfam" id="PF13529"/>
    </source>
</evidence>
<keyword evidence="1" id="KW-0812">Transmembrane</keyword>